<dbReference type="PROSITE" id="PS00010">
    <property type="entry name" value="ASX_HYDROXYL"/>
    <property type="match status" value="2"/>
</dbReference>
<feature type="domain" description="EGF-like" evidence="7">
    <location>
        <begin position="1"/>
        <end position="19"/>
    </location>
</feature>
<evidence type="ECO:0000259" key="7">
    <source>
        <dbReference type="PROSITE" id="PS50026"/>
    </source>
</evidence>
<dbReference type="SMART" id="SM00181">
    <property type="entry name" value="EGF"/>
    <property type="match status" value="2"/>
</dbReference>
<name>A0A8S3TSG1_MYTED</name>
<dbReference type="PRINTS" id="PR00010">
    <property type="entry name" value="EGFBLOOD"/>
</dbReference>
<dbReference type="Pfam" id="PF07645">
    <property type="entry name" value="EGF_CA"/>
    <property type="match status" value="1"/>
</dbReference>
<keyword evidence="2" id="KW-0732">Signal</keyword>
<dbReference type="Gene3D" id="2.10.25.10">
    <property type="entry name" value="Laminin"/>
    <property type="match status" value="3"/>
</dbReference>
<keyword evidence="9" id="KW-1185">Reference proteome</keyword>
<dbReference type="InterPro" id="IPR049883">
    <property type="entry name" value="NOTCH1_EGF-like"/>
</dbReference>
<dbReference type="PANTHER" id="PTHR12916">
    <property type="entry name" value="CYTOCHROME C OXIDASE POLYPEPTIDE VIC-2"/>
    <property type="match status" value="1"/>
</dbReference>
<feature type="disulfide bond" evidence="6">
    <location>
        <begin position="86"/>
        <end position="95"/>
    </location>
</feature>
<dbReference type="AlphaFoldDB" id="A0A8S3TSG1"/>
<gene>
    <name evidence="8" type="ORF">MEDL_49170</name>
</gene>
<protein>
    <recommendedName>
        <fullName evidence="7">EGF-like domain-containing protein</fullName>
    </recommendedName>
</protein>
<keyword evidence="4 6" id="KW-1015">Disulfide bond</keyword>
<evidence type="ECO:0000256" key="1">
    <source>
        <dbReference type="ARBA" id="ARBA00022536"/>
    </source>
</evidence>
<evidence type="ECO:0000313" key="8">
    <source>
        <dbReference type="EMBL" id="CAG2236660.1"/>
    </source>
</evidence>
<comment type="caution">
    <text evidence="8">The sequence shown here is derived from an EMBL/GenBank/DDBJ whole genome shotgun (WGS) entry which is preliminary data.</text>
</comment>
<dbReference type="EMBL" id="CAJPWZ010002364">
    <property type="protein sequence ID" value="CAG2236660.1"/>
    <property type="molecule type" value="Genomic_DNA"/>
</dbReference>
<dbReference type="InterPro" id="IPR000742">
    <property type="entry name" value="EGF"/>
</dbReference>
<dbReference type="CDD" id="cd00054">
    <property type="entry name" value="EGF_CA"/>
    <property type="match status" value="2"/>
</dbReference>
<feature type="domain" description="EGF-like" evidence="7">
    <location>
        <begin position="60"/>
        <end position="96"/>
    </location>
</feature>
<dbReference type="GO" id="GO:0005112">
    <property type="term" value="F:Notch binding"/>
    <property type="evidence" value="ECO:0007669"/>
    <property type="project" value="TreeGrafter"/>
</dbReference>
<sequence>MNNDYQCACPLVFQGKHCEDDVDECQTQPCQRGGKCKNSYGSFNCDCYETGYTDKYCNVDLNECELSPCQNGGQCTNSDGDYNCSCTLGYEGKNCSNPNSDLVPSDNSGTCGIANNQWKYSCHQYYFVLKSDNDRILGVDRTFNLGAVFVTNFVYKNTKVIRKETGAFRKSELYYEHKVRPLKTYLILQGKTSENKSLQDGQIALPLLREMNEIQADRSQSSKGLIATLWNRSLNGRKTIFFGT</sequence>
<dbReference type="PROSITE" id="PS50026">
    <property type="entry name" value="EGF_3"/>
    <property type="match status" value="3"/>
</dbReference>
<dbReference type="PROSITE" id="PS00022">
    <property type="entry name" value="EGF_1"/>
    <property type="match status" value="1"/>
</dbReference>
<evidence type="ECO:0000256" key="5">
    <source>
        <dbReference type="ARBA" id="ARBA00023180"/>
    </source>
</evidence>
<evidence type="ECO:0000256" key="6">
    <source>
        <dbReference type="PROSITE-ProRule" id="PRU00076"/>
    </source>
</evidence>
<feature type="disulfide bond" evidence="6">
    <location>
        <begin position="9"/>
        <end position="18"/>
    </location>
</feature>
<evidence type="ECO:0000313" key="9">
    <source>
        <dbReference type="Proteomes" id="UP000683360"/>
    </source>
</evidence>
<evidence type="ECO:0000256" key="4">
    <source>
        <dbReference type="ARBA" id="ARBA00023157"/>
    </source>
</evidence>
<dbReference type="Proteomes" id="UP000683360">
    <property type="component" value="Unassembled WGS sequence"/>
</dbReference>
<reference evidence="8" key="1">
    <citation type="submission" date="2021-03" db="EMBL/GenBank/DDBJ databases">
        <authorList>
            <person name="Bekaert M."/>
        </authorList>
    </citation>
    <scope>NUCLEOTIDE SEQUENCE</scope>
</reference>
<keyword evidence="5" id="KW-0325">Glycoprotein</keyword>
<dbReference type="InterPro" id="IPR001881">
    <property type="entry name" value="EGF-like_Ca-bd_dom"/>
</dbReference>
<dbReference type="InterPro" id="IPR018097">
    <property type="entry name" value="EGF_Ca-bd_CS"/>
</dbReference>
<dbReference type="GO" id="GO:0005509">
    <property type="term" value="F:calcium ion binding"/>
    <property type="evidence" value="ECO:0007669"/>
    <property type="project" value="InterPro"/>
</dbReference>
<organism evidence="8 9">
    <name type="scientific">Mytilus edulis</name>
    <name type="common">Blue mussel</name>
    <dbReference type="NCBI Taxonomy" id="6550"/>
    <lineage>
        <taxon>Eukaryota</taxon>
        <taxon>Metazoa</taxon>
        <taxon>Spiralia</taxon>
        <taxon>Lophotrochozoa</taxon>
        <taxon>Mollusca</taxon>
        <taxon>Bivalvia</taxon>
        <taxon>Autobranchia</taxon>
        <taxon>Pteriomorphia</taxon>
        <taxon>Mytilida</taxon>
        <taxon>Mytiloidea</taxon>
        <taxon>Mytilidae</taxon>
        <taxon>Mytilinae</taxon>
        <taxon>Mytilus</taxon>
    </lineage>
</organism>
<dbReference type="InterPro" id="IPR000152">
    <property type="entry name" value="EGF-type_Asp/Asn_hydroxyl_site"/>
</dbReference>
<accession>A0A8S3TSG1</accession>
<proteinExistence type="predicted"/>
<dbReference type="SUPFAM" id="SSF57196">
    <property type="entry name" value="EGF/Laminin"/>
    <property type="match status" value="2"/>
</dbReference>
<dbReference type="GO" id="GO:0007219">
    <property type="term" value="P:Notch signaling pathway"/>
    <property type="evidence" value="ECO:0007669"/>
    <property type="project" value="TreeGrafter"/>
</dbReference>
<dbReference type="FunFam" id="2.10.25.10:FF:000321">
    <property type="entry name" value="Protein delta homolog 1"/>
    <property type="match status" value="1"/>
</dbReference>
<dbReference type="OrthoDB" id="5953235at2759"/>
<dbReference type="Pfam" id="PF00008">
    <property type="entry name" value="EGF"/>
    <property type="match status" value="1"/>
</dbReference>
<dbReference type="SMART" id="SM00179">
    <property type="entry name" value="EGF_CA"/>
    <property type="match status" value="2"/>
</dbReference>
<keyword evidence="1 6" id="KW-0245">EGF-like domain</keyword>
<dbReference type="PROSITE" id="PS01187">
    <property type="entry name" value="EGF_CA"/>
    <property type="match status" value="1"/>
</dbReference>
<dbReference type="PROSITE" id="PS01186">
    <property type="entry name" value="EGF_2"/>
    <property type="match status" value="1"/>
</dbReference>
<dbReference type="PANTHER" id="PTHR12916:SF9">
    <property type="entry name" value="NEUROGENIC LOCUS NOTCH HOMOLOG PROTEIN 1-RELATED"/>
    <property type="match status" value="1"/>
</dbReference>
<comment type="caution">
    <text evidence="6">Lacks conserved residue(s) required for the propagation of feature annotation.</text>
</comment>
<evidence type="ECO:0000256" key="2">
    <source>
        <dbReference type="ARBA" id="ARBA00022729"/>
    </source>
</evidence>
<keyword evidence="3" id="KW-0677">Repeat</keyword>
<evidence type="ECO:0000256" key="3">
    <source>
        <dbReference type="ARBA" id="ARBA00022737"/>
    </source>
</evidence>
<feature type="domain" description="EGF-like" evidence="7">
    <location>
        <begin position="21"/>
        <end position="58"/>
    </location>
</feature>